<evidence type="ECO:0000259" key="2">
    <source>
        <dbReference type="Pfam" id="PF02738"/>
    </source>
</evidence>
<gene>
    <name evidence="3" type="ORF">FZ934_20720</name>
</gene>
<accession>A0A5Q0CFP6</accession>
<sequence>MMLVERLLDLKGISDGSRFLSSRKDRPQYHTDHQWRGARPSEGPQAARDYICNVFGLDPKDITVKNAFVGGAFGAALRPKHQLFLGVMASLDLKRSVRVEMTGRRCSI</sequence>
<organism evidence="3 4">
    <name type="scientific">Rhizobium grahamii</name>
    <dbReference type="NCBI Taxonomy" id="1120045"/>
    <lineage>
        <taxon>Bacteria</taxon>
        <taxon>Pseudomonadati</taxon>
        <taxon>Pseudomonadota</taxon>
        <taxon>Alphaproteobacteria</taxon>
        <taxon>Hyphomicrobiales</taxon>
        <taxon>Rhizobiaceae</taxon>
        <taxon>Rhizobium/Agrobacterium group</taxon>
        <taxon>Rhizobium</taxon>
    </lineage>
</organism>
<geneLocation type="plasmid" evidence="3 4">
    <name>unnamed</name>
</geneLocation>
<dbReference type="GO" id="GO:0016491">
    <property type="term" value="F:oxidoreductase activity"/>
    <property type="evidence" value="ECO:0007669"/>
    <property type="project" value="InterPro"/>
</dbReference>
<dbReference type="EMBL" id="CP043499">
    <property type="protein sequence ID" value="QFY62787.1"/>
    <property type="molecule type" value="Genomic_DNA"/>
</dbReference>
<feature type="region of interest" description="Disordered" evidence="1">
    <location>
        <begin position="19"/>
        <end position="44"/>
    </location>
</feature>
<dbReference type="InterPro" id="IPR037165">
    <property type="entry name" value="AldOxase/xan_DH_Mopterin-bd_sf"/>
</dbReference>
<evidence type="ECO:0000256" key="1">
    <source>
        <dbReference type="SAM" id="MobiDB-lite"/>
    </source>
</evidence>
<name>A0A5Q0CFP6_9HYPH</name>
<dbReference type="InterPro" id="IPR008274">
    <property type="entry name" value="AldOxase/xan_DH_MoCoBD1"/>
</dbReference>
<dbReference type="SUPFAM" id="SSF56003">
    <property type="entry name" value="Molybdenum cofactor-binding domain"/>
    <property type="match status" value="1"/>
</dbReference>
<keyword evidence="3" id="KW-0614">Plasmid</keyword>
<evidence type="ECO:0000313" key="4">
    <source>
        <dbReference type="Proteomes" id="UP000326881"/>
    </source>
</evidence>
<feature type="domain" description="Aldehyde oxidase/xanthine dehydrogenase first molybdopterin binding" evidence="2">
    <location>
        <begin position="41"/>
        <end position="102"/>
    </location>
</feature>
<proteinExistence type="predicted"/>
<dbReference type="OrthoDB" id="9767994at2"/>
<dbReference type="KEGG" id="rgr:FZ934_20720"/>
<keyword evidence="4" id="KW-1185">Reference proteome</keyword>
<feature type="compositionally biased region" description="Basic and acidic residues" evidence="1">
    <location>
        <begin position="22"/>
        <end position="35"/>
    </location>
</feature>
<protein>
    <submittedName>
        <fullName evidence="3">Molybdopterin-dependent oxidoreductase</fullName>
    </submittedName>
</protein>
<dbReference type="Gene3D" id="3.30.365.10">
    <property type="entry name" value="Aldehyde oxidase/xanthine dehydrogenase, molybdopterin binding domain"/>
    <property type="match status" value="1"/>
</dbReference>
<dbReference type="Pfam" id="PF02738">
    <property type="entry name" value="MoCoBD_1"/>
    <property type="match status" value="1"/>
</dbReference>
<evidence type="ECO:0000313" key="3">
    <source>
        <dbReference type="EMBL" id="QFY62787.1"/>
    </source>
</evidence>
<reference evidence="3 4" key="1">
    <citation type="submission" date="2019-08" db="EMBL/GenBank/DDBJ databases">
        <title>Prosopis cineraria nodule microbiome.</title>
        <authorList>
            <person name="Ali R."/>
            <person name="Chaluvadi S.R."/>
            <person name="Wang X."/>
        </authorList>
    </citation>
    <scope>NUCLEOTIDE SEQUENCE [LARGE SCALE GENOMIC DNA]</scope>
    <source>
        <strain evidence="3 4">BG7</strain>
        <plasmid evidence="3 4">unnamed</plasmid>
    </source>
</reference>
<dbReference type="Proteomes" id="UP000326881">
    <property type="component" value="Plasmid unnamed"/>
</dbReference>
<dbReference type="AlphaFoldDB" id="A0A5Q0CFP6"/>